<proteinExistence type="predicted"/>
<dbReference type="AlphaFoldDB" id="A0A3G6J6D5"/>
<protein>
    <submittedName>
        <fullName evidence="1">Uncharacterized protein</fullName>
    </submittedName>
</protein>
<keyword evidence="2" id="KW-1185">Reference proteome</keyword>
<dbReference type="Proteomes" id="UP000269019">
    <property type="component" value="Chromosome"/>
</dbReference>
<organism evidence="1 2">
    <name type="scientific">Corynebacterium choanae</name>
    <dbReference type="NCBI Taxonomy" id="1862358"/>
    <lineage>
        <taxon>Bacteria</taxon>
        <taxon>Bacillati</taxon>
        <taxon>Actinomycetota</taxon>
        <taxon>Actinomycetes</taxon>
        <taxon>Mycobacteriales</taxon>
        <taxon>Corynebacteriaceae</taxon>
        <taxon>Corynebacterium</taxon>
    </lineage>
</organism>
<evidence type="ECO:0000313" key="2">
    <source>
        <dbReference type="Proteomes" id="UP000269019"/>
    </source>
</evidence>
<reference evidence="1 2" key="1">
    <citation type="submission" date="2018-11" db="EMBL/GenBank/DDBJ databases">
        <authorList>
            <person name="Kleinhagauer T."/>
            <person name="Glaeser S.P."/>
            <person name="Spergser J."/>
            <person name="Ruckert C."/>
            <person name="Kaempfer P."/>
            <person name="Busse H.-J."/>
        </authorList>
    </citation>
    <scope>NUCLEOTIDE SEQUENCE [LARGE SCALE GENOMIC DNA]</scope>
    <source>
        <strain evidence="1 2">200CH</strain>
    </source>
</reference>
<sequence length="162" mass="17535">MKSRASQAPPLPGGATRCQAANRRLTSLCPCNTGSTHANQSMIAKWSLFSLAGGRFPRSKVLPGEAVSLVPARLREGQLPKQSAVVCVGRLTTLGAQCLHFDYFVQTAQLRVVECPQGAGCLLPQLDGMNFGANKTLHRETSGFQHAANNMFPPLMQRHHQQ</sequence>
<dbReference type="KEGG" id="ccho:CCHOA_05490"/>
<accession>A0A3G6J6D5</accession>
<dbReference type="EMBL" id="CP033896">
    <property type="protein sequence ID" value="AZA13499.1"/>
    <property type="molecule type" value="Genomic_DNA"/>
</dbReference>
<gene>
    <name evidence="1" type="ORF">CCHOA_05490</name>
</gene>
<name>A0A3G6J6D5_9CORY</name>
<evidence type="ECO:0000313" key="1">
    <source>
        <dbReference type="EMBL" id="AZA13499.1"/>
    </source>
</evidence>